<dbReference type="InterPro" id="IPR010829">
    <property type="entry name" value="Cerato-platanin"/>
</dbReference>
<evidence type="ECO:0000313" key="5">
    <source>
        <dbReference type="Proteomes" id="UP000054481"/>
    </source>
</evidence>
<dbReference type="Pfam" id="PF07249">
    <property type="entry name" value="Cerato-platanin"/>
    <property type="match status" value="1"/>
</dbReference>
<dbReference type="CDD" id="cd22778">
    <property type="entry name" value="DPBB_CEPL-like"/>
    <property type="match status" value="1"/>
</dbReference>
<proteinExistence type="inferred from homology"/>
<dbReference type="AlphaFoldDB" id="A0A0F8A4T6"/>
<dbReference type="Gene3D" id="2.40.40.10">
    <property type="entry name" value="RlpA-like domain"/>
    <property type="match status" value="1"/>
</dbReference>
<gene>
    <name evidence="4" type="ORF">HIM_06375</name>
</gene>
<keyword evidence="3" id="KW-0964">Secreted</keyword>
<dbReference type="OrthoDB" id="4898945at2759"/>
<keyword evidence="5" id="KW-1185">Reference proteome</keyword>
<evidence type="ECO:0000313" key="4">
    <source>
        <dbReference type="EMBL" id="KJZ74144.1"/>
    </source>
</evidence>
<comment type="subcellular location">
    <subcellularLocation>
        <location evidence="1">Secreted</location>
    </subcellularLocation>
</comment>
<evidence type="ECO:0000256" key="2">
    <source>
        <dbReference type="ARBA" id="ARBA00010421"/>
    </source>
</evidence>
<dbReference type="GO" id="GO:0005576">
    <property type="term" value="C:extracellular region"/>
    <property type="evidence" value="ECO:0007669"/>
    <property type="project" value="UniProtKB-SubCell"/>
</dbReference>
<dbReference type="InterPro" id="IPR036908">
    <property type="entry name" value="RlpA-like_sf"/>
</dbReference>
<name>A0A0F8A4T6_9HYPO</name>
<organism evidence="4 5">
    <name type="scientific">Hirsutella minnesotensis 3608</name>
    <dbReference type="NCBI Taxonomy" id="1043627"/>
    <lineage>
        <taxon>Eukaryota</taxon>
        <taxon>Fungi</taxon>
        <taxon>Dikarya</taxon>
        <taxon>Ascomycota</taxon>
        <taxon>Pezizomycotina</taxon>
        <taxon>Sordariomycetes</taxon>
        <taxon>Hypocreomycetidae</taxon>
        <taxon>Hypocreales</taxon>
        <taxon>Ophiocordycipitaceae</taxon>
        <taxon>Hirsutella</taxon>
    </lineage>
</organism>
<evidence type="ECO:0008006" key="6">
    <source>
        <dbReference type="Google" id="ProtNLM"/>
    </source>
</evidence>
<dbReference type="SUPFAM" id="SSF50685">
    <property type="entry name" value="Barwin-like endoglucanases"/>
    <property type="match status" value="1"/>
</dbReference>
<evidence type="ECO:0000256" key="3">
    <source>
        <dbReference type="ARBA" id="ARBA00022525"/>
    </source>
</evidence>
<dbReference type="Proteomes" id="UP000054481">
    <property type="component" value="Unassembled WGS sequence"/>
</dbReference>
<comment type="similarity">
    <text evidence="2">Belongs to the cerato-platanin family.</text>
</comment>
<accession>A0A0F8A4T6</accession>
<sequence>MVSAASPVSVSYDQSYDLETTSLNEVACSNGPNGLERFGYTRLGDLPNFPMIGGAQAVAGWGSKNCGSCWQLTYNGKSIQLLAVDHADNGFNIALGAMNVLTNNQAEFLGRVNATATQLEATDCGIPALAAGKEGEL</sequence>
<protein>
    <recommendedName>
        <fullName evidence="6">Protein SnodProt1</fullName>
    </recommendedName>
</protein>
<evidence type="ECO:0000256" key="1">
    <source>
        <dbReference type="ARBA" id="ARBA00004613"/>
    </source>
</evidence>
<dbReference type="EMBL" id="KQ030528">
    <property type="protein sequence ID" value="KJZ74144.1"/>
    <property type="molecule type" value="Genomic_DNA"/>
</dbReference>
<reference evidence="4 5" key="1">
    <citation type="journal article" date="2014" name="Genome Biol. Evol.">
        <title>Comparative genomics and transcriptomics analyses reveal divergent lifestyle features of nematode endoparasitic fungus Hirsutella minnesotensis.</title>
        <authorList>
            <person name="Lai Y."/>
            <person name="Liu K."/>
            <person name="Zhang X."/>
            <person name="Zhang X."/>
            <person name="Li K."/>
            <person name="Wang N."/>
            <person name="Shu C."/>
            <person name="Wu Y."/>
            <person name="Wang C."/>
            <person name="Bushley K.E."/>
            <person name="Xiang M."/>
            <person name="Liu X."/>
        </authorList>
    </citation>
    <scope>NUCLEOTIDE SEQUENCE [LARGE SCALE GENOMIC DNA]</scope>
    <source>
        <strain evidence="4 5">3608</strain>
    </source>
</reference>